<evidence type="ECO:0000313" key="1">
    <source>
        <dbReference type="EMBL" id="KAJ8639537.1"/>
    </source>
</evidence>
<sequence length="318" mass="35482">MSAYGAAIQFLSLSARFGAEKPSDPTLKTPFSSSSFLPNPSKILLKCRWPTSSSSSGRHVSTVPVSMVVKEKESIVKSKISSSDLVIFPFLSSRSTLGFDPCRITLAFCFMHKMGNWVTEIGHFIRWLKTREEGPELYEDMVLGRSFETMCAQVYLNYKGKMHGFIHLYNSQEVVSAGFIKLLNKDNSICSNYHDHVHALSKVVSTRAIMAELYGRTTGCFRGQSGLMHMFSKEHNLLGGYTFIGEGIPITTSAAFTSKYCREVMKEGDCDDVTCGLLWGWGLQQWAILRVSKHGGLMEIAIVFVVEKNLWAIGMSHL</sequence>
<dbReference type="EMBL" id="CM056813">
    <property type="protein sequence ID" value="KAJ8639537.1"/>
    <property type="molecule type" value="Genomic_DNA"/>
</dbReference>
<evidence type="ECO:0000313" key="2">
    <source>
        <dbReference type="Proteomes" id="UP001234297"/>
    </source>
</evidence>
<proteinExistence type="predicted"/>
<reference evidence="1 2" key="1">
    <citation type="journal article" date="2022" name="Hortic Res">
        <title>A haplotype resolved chromosomal level avocado genome allows analysis of novel avocado genes.</title>
        <authorList>
            <person name="Nath O."/>
            <person name="Fletcher S.J."/>
            <person name="Hayward A."/>
            <person name="Shaw L.M."/>
            <person name="Masouleh A.K."/>
            <person name="Furtado A."/>
            <person name="Henry R.J."/>
            <person name="Mitter N."/>
        </authorList>
    </citation>
    <scope>NUCLEOTIDE SEQUENCE [LARGE SCALE GENOMIC DNA]</scope>
    <source>
        <strain evidence="2">cv. Hass</strain>
    </source>
</reference>
<organism evidence="1 2">
    <name type="scientific">Persea americana</name>
    <name type="common">Avocado</name>
    <dbReference type="NCBI Taxonomy" id="3435"/>
    <lineage>
        <taxon>Eukaryota</taxon>
        <taxon>Viridiplantae</taxon>
        <taxon>Streptophyta</taxon>
        <taxon>Embryophyta</taxon>
        <taxon>Tracheophyta</taxon>
        <taxon>Spermatophyta</taxon>
        <taxon>Magnoliopsida</taxon>
        <taxon>Magnoliidae</taxon>
        <taxon>Laurales</taxon>
        <taxon>Lauraceae</taxon>
        <taxon>Persea</taxon>
    </lineage>
</organism>
<name>A0ACC2M1B2_PERAE</name>
<accession>A0ACC2M1B2</accession>
<gene>
    <name evidence="1" type="ORF">MRB53_016231</name>
</gene>
<protein>
    <submittedName>
        <fullName evidence="1">Uncharacterized protein</fullName>
    </submittedName>
</protein>
<dbReference type="Proteomes" id="UP001234297">
    <property type="component" value="Chromosome 5"/>
</dbReference>
<keyword evidence="2" id="KW-1185">Reference proteome</keyword>
<comment type="caution">
    <text evidence="1">The sequence shown here is derived from an EMBL/GenBank/DDBJ whole genome shotgun (WGS) entry which is preliminary data.</text>
</comment>